<dbReference type="InterPro" id="IPR020568">
    <property type="entry name" value="Ribosomal_Su5_D2-typ_SF"/>
</dbReference>
<gene>
    <name evidence="6" type="primary">rnpA</name>
    <name evidence="8" type="ORF">HMPREF9333_02022</name>
</gene>
<evidence type="ECO:0000256" key="2">
    <source>
        <dbReference type="ARBA" id="ARBA00022722"/>
    </source>
</evidence>
<comment type="function">
    <text evidence="6">RNaseP catalyzes the removal of the 5'-leader sequence from pre-tRNA to produce the mature 5'-terminus. It can also cleave other RNA substrates such as 4.5S RNA. The protein component plays an auxiliary but essential role in vivo by binding to the 5'-leader sequence and broadening the substrate specificity of the ribozyme.</text>
</comment>
<dbReference type="PATRIC" id="fig|679200.3.peg.2131"/>
<evidence type="ECO:0000256" key="6">
    <source>
        <dbReference type="HAMAP-Rule" id="MF_00227"/>
    </source>
</evidence>
<dbReference type="EC" id="3.1.26.5" evidence="6 7"/>
<dbReference type="GO" id="GO:0001682">
    <property type="term" value="P:tRNA 5'-leader removal"/>
    <property type="evidence" value="ECO:0007669"/>
    <property type="project" value="UniProtKB-UniRule"/>
</dbReference>
<dbReference type="OrthoDB" id="9810867at2"/>
<comment type="similarity">
    <text evidence="6">Belongs to the RnpA family.</text>
</comment>
<keyword evidence="4 6" id="KW-0378">Hydrolase</keyword>
<dbReference type="PANTHER" id="PTHR33992">
    <property type="entry name" value="RIBONUCLEASE P PROTEIN COMPONENT"/>
    <property type="match status" value="1"/>
</dbReference>
<evidence type="ECO:0000256" key="1">
    <source>
        <dbReference type="ARBA" id="ARBA00022694"/>
    </source>
</evidence>
<accession>G5GKD1</accession>
<comment type="subunit">
    <text evidence="6">Consists of a catalytic RNA component (M1 or rnpB) and a protein subunit.</text>
</comment>
<comment type="catalytic activity">
    <reaction evidence="6">
        <text>Endonucleolytic cleavage of RNA, removing 5'-extranucleotides from tRNA precursor.</text>
        <dbReference type="EC" id="3.1.26.5"/>
    </reaction>
</comment>
<dbReference type="GO" id="GO:0042781">
    <property type="term" value="F:3'-tRNA processing endoribonuclease activity"/>
    <property type="evidence" value="ECO:0007669"/>
    <property type="project" value="TreeGrafter"/>
</dbReference>
<evidence type="ECO:0000256" key="5">
    <source>
        <dbReference type="ARBA" id="ARBA00022884"/>
    </source>
</evidence>
<dbReference type="Gene3D" id="3.30.230.10">
    <property type="match status" value="1"/>
</dbReference>
<protein>
    <recommendedName>
        <fullName evidence="6 7">Ribonuclease P protein component</fullName>
        <shortName evidence="6">RNase P protein</shortName>
        <shortName evidence="6">RNaseP protein</shortName>
        <ecNumber evidence="6 7">3.1.26.5</ecNumber>
    </recommendedName>
    <alternativeName>
        <fullName evidence="6">Protein C5</fullName>
    </alternativeName>
</protein>
<organism evidence="8 9">
    <name type="scientific">Johnsonella ignava ATCC 51276</name>
    <dbReference type="NCBI Taxonomy" id="679200"/>
    <lineage>
        <taxon>Bacteria</taxon>
        <taxon>Bacillati</taxon>
        <taxon>Bacillota</taxon>
        <taxon>Clostridia</taxon>
        <taxon>Lachnospirales</taxon>
        <taxon>Lachnospiraceae</taxon>
        <taxon>Johnsonella</taxon>
    </lineage>
</organism>
<dbReference type="Proteomes" id="UP000003011">
    <property type="component" value="Unassembled WGS sequence"/>
</dbReference>
<dbReference type="GO" id="GO:0030677">
    <property type="term" value="C:ribonuclease P complex"/>
    <property type="evidence" value="ECO:0007669"/>
    <property type="project" value="TreeGrafter"/>
</dbReference>
<dbReference type="Pfam" id="PF00825">
    <property type="entry name" value="Ribonuclease_P"/>
    <property type="match status" value="1"/>
</dbReference>
<dbReference type="GO" id="GO:0004526">
    <property type="term" value="F:ribonuclease P activity"/>
    <property type="evidence" value="ECO:0007669"/>
    <property type="project" value="UniProtKB-UniRule"/>
</dbReference>
<dbReference type="InterPro" id="IPR014721">
    <property type="entry name" value="Ribsml_uS5_D2-typ_fold_subgr"/>
</dbReference>
<evidence type="ECO:0000256" key="7">
    <source>
        <dbReference type="NCBIfam" id="TIGR00188"/>
    </source>
</evidence>
<keyword evidence="5 6" id="KW-0694">RNA-binding</keyword>
<keyword evidence="1 6" id="KW-0819">tRNA processing</keyword>
<dbReference type="RefSeq" id="WP_005541896.1">
    <property type="nucleotide sequence ID" value="NZ_JH378838.1"/>
</dbReference>
<evidence type="ECO:0000256" key="3">
    <source>
        <dbReference type="ARBA" id="ARBA00022759"/>
    </source>
</evidence>
<dbReference type="HOGENOM" id="CLU_117179_9_3_9"/>
<comment type="caution">
    <text evidence="8">The sequence shown here is derived from an EMBL/GenBank/DDBJ whole genome shotgun (WGS) entry which is preliminary data.</text>
</comment>
<dbReference type="eggNOG" id="COG0594">
    <property type="taxonomic scope" value="Bacteria"/>
</dbReference>
<name>G5GKD1_9FIRM</name>
<reference evidence="8 9" key="1">
    <citation type="submission" date="2011-08" db="EMBL/GenBank/DDBJ databases">
        <title>The Genome Sequence of Johnsonella ignava ATCC 51276.</title>
        <authorList>
            <consortium name="The Broad Institute Genome Sequencing Platform"/>
            <person name="Earl A."/>
            <person name="Ward D."/>
            <person name="Feldgarden M."/>
            <person name="Gevers D."/>
            <person name="Izard J."/>
            <person name="Blanton J.M."/>
            <person name="Baranova O.V."/>
            <person name="Dewhirst F.E."/>
            <person name="Young S.K."/>
            <person name="Zeng Q."/>
            <person name="Gargeya S."/>
            <person name="Fitzgerald M."/>
            <person name="Haas B."/>
            <person name="Abouelleil A."/>
            <person name="Alvarado L."/>
            <person name="Arachchi H.M."/>
            <person name="Berlin A."/>
            <person name="Brown A."/>
            <person name="Chapman S.B."/>
            <person name="Chen Z."/>
            <person name="Dunbar C."/>
            <person name="Freedman E."/>
            <person name="Gearin G."/>
            <person name="Gellesch M."/>
            <person name="Goldberg J."/>
            <person name="Griggs A."/>
            <person name="Gujja S."/>
            <person name="Heiman D."/>
            <person name="Howarth C."/>
            <person name="Larson L."/>
            <person name="Lui A."/>
            <person name="MacDonald P.J.P."/>
            <person name="Montmayeur A."/>
            <person name="Murphy C."/>
            <person name="Neiman D."/>
            <person name="Pearson M."/>
            <person name="Priest M."/>
            <person name="Roberts A."/>
            <person name="Saif S."/>
            <person name="Shea T."/>
            <person name="Shenoy N."/>
            <person name="Sisk P."/>
            <person name="Stolte C."/>
            <person name="Sykes S."/>
            <person name="Wortman J."/>
            <person name="Nusbaum C."/>
            <person name="Birren B."/>
        </authorList>
    </citation>
    <scope>NUCLEOTIDE SEQUENCE [LARGE SCALE GENOMIC DNA]</scope>
    <source>
        <strain evidence="8 9">ATCC 51276</strain>
    </source>
</reference>
<dbReference type="HAMAP" id="MF_00227">
    <property type="entry name" value="RNase_P"/>
    <property type="match status" value="1"/>
</dbReference>
<dbReference type="AlphaFoldDB" id="G5GKD1"/>
<dbReference type="EMBL" id="ACZL01000037">
    <property type="protein sequence ID" value="EHI54821.1"/>
    <property type="molecule type" value="Genomic_DNA"/>
</dbReference>
<sequence length="125" mass="15022">MRKFPSLKSGSDFKRVYDNGISYGNKFLVMYILKNTYSENRLGISISKKVGNSVIRHKITRQLREIFKLDISGYKKYIENEYKNNQLNMYYDIVIIVRKDAAVLEYNKLRDSFMHLYSRFRLRNK</sequence>
<evidence type="ECO:0000313" key="8">
    <source>
        <dbReference type="EMBL" id="EHI54821.1"/>
    </source>
</evidence>
<dbReference type="GO" id="GO:0000049">
    <property type="term" value="F:tRNA binding"/>
    <property type="evidence" value="ECO:0007669"/>
    <property type="project" value="UniProtKB-UniRule"/>
</dbReference>
<proteinExistence type="inferred from homology"/>
<keyword evidence="3 6" id="KW-0255">Endonuclease</keyword>
<dbReference type="PANTHER" id="PTHR33992:SF1">
    <property type="entry name" value="RIBONUCLEASE P PROTEIN COMPONENT"/>
    <property type="match status" value="1"/>
</dbReference>
<dbReference type="InterPro" id="IPR000100">
    <property type="entry name" value="RNase_P"/>
</dbReference>
<dbReference type="SUPFAM" id="SSF54211">
    <property type="entry name" value="Ribosomal protein S5 domain 2-like"/>
    <property type="match status" value="1"/>
</dbReference>
<evidence type="ECO:0000313" key="9">
    <source>
        <dbReference type="Proteomes" id="UP000003011"/>
    </source>
</evidence>
<keyword evidence="9" id="KW-1185">Reference proteome</keyword>
<dbReference type="NCBIfam" id="TIGR00188">
    <property type="entry name" value="rnpA"/>
    <property type="match status" value="1"/>
</dbReference>
<keyword evidence="2 6" id="KW-0540">Nuclease</keyword>
<dbReference type="STRING" id="679200.HMPREF9333_02022"/>
<evidence type="ECO:0000256" key="4">
    <source>
        <dbReference type="ARBA" id="ARBA00022801"/>
    </source>
</evidence>